<dbReference type="AlphaFoldDB" id="A0A2U3LBR0"/>
<evidence type="ECO:0000313" key="2">
    <source>
        <dbReference type="Proteomes" id="UP000238916"/>
    </source>
</evidence>
<proteinExistence type="predicted"/>
<dbReference type="EMBL" id="OMOF01000390">
    <property type="protein sequence ID" value="SPF49341.1"/>
    <property type="molecule type" value="Genomic_DNA"/>
</dbReference>
<dbReference type="Proteomes" id="UP000238916">
    <property type="component" value="Unassembled WGS sequence"/>
</dbReference>
<protein>
    <submittedName>
        <fullName evidence="1">Uncharacterized protein</fullName>
    </submittedName>
</protein>
<organism evidence="1 2">
    <name type="scientific">Candidatus Desulfosporosinus infrequens</name>
    <dbReference type="NCBI Taxonomy" id="2043169"/>
    <lineage>
        <taxon>Bacteria</taxon>
        <taxon>Bacillati</taxon>
        <taxon>Bacillota</taxon>
        <taxon>Clostridia</taxon>
        <taxon>Eubacteriales</taxon>
        <taxon>Desulfitobacteriaceae</taxon>
        <taxon>Desulfosporosinus</taxon>
    </lineage>
</organism>
<gene>
    <name evidence="1" type="ORF">SBF1_450006</name>
</gene>
<reference evidence="2" key="1">
    <citation type="submission" date="2018-02" db="EMBL/GenBank/DDBJ databases">
        <authorList>
            <person name="Hausmann B."/>
        </authorList>
    </citation>
    <scope>NUCLEOTIDE SEQUENCE [LARGE SCALE GENOMIC DNA]</scope>
    <source>
        <strain evidence="2">Peat soil MAG SbF1</strain>
    </source>
</reference>
<accession>A0A2U3LBR0</accession>
<name>A0A2U3LBR0_9FIRM</name>
<evidence type="ECO:0000313" key="1">
    <source>
        <dbReference type="EMBL" id="SPF49341.1"/>
    </source>
</evidence>
<sequence length="79" mass="8940">MTAIEELKAEHQAVLLTISILDQITSKLEAGQAIDLGHLDQILEFLRFSSTNATMVRRKKFFSPPWKRLVFLGRVVQSG</sequence>